<name>A0ABY5BS26_9LACO</name>
<proteinExistence type="predicted"/>
<gene>
    <name evidence="1" type="ORF">M3M39_04865</name>
</gene>
<organism evidence="1 2">
    <name type="scientific">Fructilactobacillus hinvesii</name>
    <dbReference type="NCBI Taxonomy" id="2940300"/>
    <lineage>
        <taxon>Bacteria</taxon>
        <taxon>Bacillati</taxon>
        <taxon>Bacillota</taxon>
        <taxon>Bacilli</taxon>
        <taxon>Lactobacillales</taxon>
        <taxon>Lactobacillaceae</taxon>
        <taxon>Fructilactobacillus</taxon>
    </lineage>
</organism>
<evidence type="ECO:0000313" key="1">
    <source>
        <dbReference type="EMBL" id="USS87455.1"/>
    </source>
</evidence>
<reference evidence="1" key="1">
    <citation type="submission" date="2022-05" db="EMBL/GenBank/DDBJ databases">
        <authorList>
            <person name="Oliphant S.A."/>
            <person name="Watson-Haigh N.S."/>
            <person name="Sumby K.M."/>
            <person name="Gardner J.M."/>
            <person name="Jiranek V."/>
        </authorList>
    </citation>
    <scope>NUCLEOTIDE SEQUENCE</scope>
    <source>
        <strain evidence="1">KI11_C11</strain>
    </source>
</reference>
<dbReference type="Proteomes" id="UP001057025">
    <property type="component" value="Chromosome"/>
</dbReference>
<keyword evidence="2" id="KW-1185">Reference proteome</keyword>
<accession>A0ABY5BS26</accession>
<evidence type="ECO:0000313" key="2">
    <source>
        <dbReference type="Proteomes" id="UP001057025"/>
    </source>
</evidence>
<protein>
    <submittedName>
        <fullName evidence="1">Uncharacterized protein</fullName>
    </submittedName>
</protein>
<dbReference type="RefSeq" id="WP_252796751.1">
    <property type="nucleotide sequence ID" value="NZ_CP097118.1"/>
</dbReference>
<dbReference type="EMBL" id="CP097118">
    <property type="protein sequence ID" value="USS87455.1"/>
    <property type="molecule type" value="Genomic_DNA"/>
</dbReference>
<sequence>MEEFQIVVITQKKKDGSEQDEQVLPQTSIKAVIGLDDRLQKIERAIGLRKD</sequence>